<feature type="domain" description="Polymerase nucleotidyl transferase" evidence="5">
    <location>
        <begin position="68"/>
        <end position="149"/>
    </location>
</feature>
<dbReference type="Pfam" id="PF26305">
    <property type="entry name" value="CD_NTase_C"/>
    <property type="match status" value="1"/>
</dbReference>
<keyword evidence="1 7" id="KW-0808">Transferase</keyword>
<name>A0A1H2ZZ59_9FLAO</name>
<dbReference type="GO" id="GO:0016779">
    <property type="term" value="F:nucleotidyltransferase activity"/>
    <property type="evidence" value="ECO:0007669"/>
    <property type="project" value="InterPro"/>
</dbReference>
<evidence type="ECO:0000313" key="8">
    <source>
        <dbReference type="Proteomes" id="UP000182771"/>
    </source>
</evidence>
<evidence type="ECO:0000256" key="4">
    <source>
        <dbReference type="ARBA" id="ARBA00023118"/>
    </source>
</evidence>
<evidence type="ECO:0000256" key="3">
    <source>
        <dbReference type="ARBA" id="ARBA00022741"/>
    </source>
</evidence>
<gene>
    <name evidence="7" type="ORF">SAMN05444420_1206</name>
</gene>
<keyword evidence="3" id="KW-0547">Nucleotide-binding</keyword>
<dbReference type="AlphaFoldDB" id="A0A1H2ZZ59"/>
<sequence>MEKKNYSALFENLQNRSNPEKLQEITTKFFSDNPDVKYNDVLKYITLAMNGVSPEYTNKSREAGEKVKLHLQDILLDVEYQYQGSVMTNTHIKGYSDIDLLVISDKFYTLDERNIIENLEVNKFSLSQEKIQKLQQELLGKKYHSATNDLKNNRLLSEQKLSSVYEICDITHPKAIKITNKSMGRDVDIVIANWYDDAQSVINNRQIEYRGIQIYNKRSNTIENRDFPFLSIQRINKRSSETKGRLKKMIRFLKNLKADSDEKIELSSFDINAICYNIEKNKYLHSNKYQLVPILYEQLNELVSNSNKINSLKSVDGHEYIFSRNNIDKKESLKMLLQEVKIIYSNLQSYL</sequence>
<dbReference type="Proteomes" id="UP000182771">
    <property type="component" value="Unassembled WGS sequence"/>
</dbReference>
<dbReference type="InterPro" id="IPR058909">
    <property type="entry name" value="CD_NTase_C"/>
</dbReference>
<dbReference type="GeneID" id="85018443"/>
<proteinExistence type="predicted"/>
<reference evidence="7 8" key="1">
    <citation type="submission" date="2016-10" db="EMBL/GenBank/DDBJ databases">
        <authorList>
            <person name="Varghese N."/>
            <person name="Submissions S."/>
        </authorList>
    </citation>
    <scope>NUCLEOTIDE SEQUENCE [LARGE SCALE GENOMIC DNA]</scope>
    <source>
        <strain evidence="7 8">DSM 11449</strain>
    </source>
</reference>
<accession>A0A1H2ZZ59</accession>
<protein>
    <submittedName>
        <fullName evidence="7">Nucleotidyltransferase domain-containing protein</fullName>
    </submittedName>
</protein>
<dbReference type="EMBL" id="FNND01000020">
    <property type="protein sequence ID" value="SDX22258.1"/>
    <property type="molecule type" value="Genomic_DNA"/>
</dbReference>
<dbReference type="InterPro" id="IPR043519">
    <property type="entry name" value="NT_sf"/>
</dbReference>
<evidence type="ECO:0000256" key="1">
    <source>
        <dbReference type="ARBA" id="ARBA00022679"/>
    </source>
</evidence>
<dbReference type="Pfam" id="PF01909">
    <property type="entry name" value="NTP_transf_2"/>
    <property type="match status" value="1"/>
</dbReference>
<evidence type="ECO:0000259" key="5">
    <source>
        <dbReference type="Pfam" id="PF01909"/>
    </source>
</evidence>
<keyword evidence="2" id="KW-0548">Nucleotidyltransferase</keyword>
<comment type="caution">
    <text evidence="7">The sequence shown here is derived from an EMBL/GenBank/DDBJ whole genome shotgun (WGS) entry which is preliminary data.</text>
</comment>
<evidence type="ECO:0000259" key="6">
    <source>
        <dbReference type="Pfam" id="PF26305"/>
    </source>
</evidence>
<dbReference type="InterPro" id="IPR002934">
    <property type="entry name" value="Polymerase_NTP_transf_dom"/>
</dbReference>
<feature type="domain" description="cGAS/DncV-like nucleotidyltransferase C-terminal helical" evidence="6">
    <location>
        <begin position="234"/>
        <end position="341"/>
    </location>
</feature>
<dbReference type="RefSeq" id="WP_016421262.1">
    <property type="nucleotide sequence ID" value="NZ_FNND01000020.1"/>
</dbReference>
<dbReference type="SUPFAM" id="SSF81301">
    <property type="entry name" value="Nucleotidyltransferase"/>
    <property type="match status" value="1"/>
</dbReference>
<evidence type="ECO:0000313" key="7">
    <source>
        <dbReference type="EMBL" id="SDX22258.1"/>
    </source>
</evidence>
<dbReference type="OrthoDB" id="1082574at2"/>
<keyword evidence="8" id="KW-1185">Reference proteome</keyword>
<organism evidence="7 8">
    <name type="scientific">Capnocytophaga granulosa</name>
    <dbReference type="NCBI Taxonomy" id="45242"/>
    <lineage>
        <taxon>Bacteria</taxon>
        <taxon>Pseudomonadati</taxon>
        <taxon>Bacteroidota</taxon>
        <taxon>Flavobacteriia</taxon>
        <taxon>Flavobacteriales</taxon>
        <taxon>Flavobacteriaceae</taxon>
        <taxon>Capnocytophaga</taxon>
    </lineage>
</organism>
<evidence type="ECO:0000256" key="2">
    <source>
        <dbReference type="ARBA" id="ARBA00022695"/>
    </source>
</evidence>
<keyword evidence="4" id="KW-0051">Antiviral defense</keyword>
<dbReference type="SMR" id="A0A1H2ZZ59"/>